<feature type="chain" id="PRO_5041258852" description="WD40-like Beta Propeller Repeat" evidence="1">
    <location>
        <begin position="23"/>
        <end position="299"/>
    </location>
</feature>
<feature type="signal peptide" evidence="1">
    <location>
        <begin position="1"/>
        <end position="22"/>
    </location>
</feature>
<gene>
    <name evidence="2" type="ORF">QGN29_09530</name>
</gene>
<keyword evidence="3" id="KW-1185">Reference proteome</keyword>
<evidence type="ECO:0000313" key="2">
    <source>
        <dbReference type="EMBL" id="WND01792.1"/>
    </source>
</evidence>
<accession>A0AA52H8T3</accession>
<dbReference type="EMBL" id="CP123872">
    <property type="protein sequence ID" value="WND01792.1"/>
    <property type="molecule type" value="Genomic_DNA"/>
</dbReference>
<dbReference type="Pfam" id="PF07676">
    <property type="entry name" value="PD40"/>
    <property type="match status" value="2"/>
</dbReference>
<dbReference type="Gene3D" id="2.120.10.30">
    <property type="entry name" value="TolB, C-terminal domain"/>
    <property type="match status" value="1"/>
</dbReference>
<dbReference type="InterPro" id="IPR011659">
    <property type="entry name" value="WD40"/>
</dbReference>
<dbReference type="RefSeq" id="WP_310797622.1">
    <property type="nucleotide sequence ID" value="NZ_CP123872.1"/>
</dbReference>
<dbReference type="InterPro" id="IPR011042">
    <property type="entry name" value="6-blade_b-propeller_TolB-like"/>
</dbReference>
<dbReference type="Proteomes" id="UP001268683">
    <property type="component" value="Chromosome"/>
</dbReference>
<dbReference type="SUPFAM" id="SSF82171">
    <property type="entry name" value="DPP6 N-terminal domain-like"/>
    <property type="match status" value="1"/>
</dbReference>
<evidence type="ECO:0008006" key="4">
    <source>
        <dbReference type="Google" id="ProtNLM"/>
    </source>
</evidence>
<keyword evidence="1" id="KW-0732">Signal</keyword>
<sequence>MTFNPLPLLTLVVFSLTGPLGAQDIKPETTGAYMGQSKPGKIPRLFAPNLISVEGRYEFGITFSKDLKEIYFSGNKEGELSTIFYTKQVNGVWTPVKKANFTKDKVAGELHPFISHDGKRIYFTGHDAEYGNNDIWYVERHQKSWGEAKKLVSPINEAEVFDSNEAQNGDLFYTDIYKAKIYHAPKIDGKFPKKIELPIEAGFHGFASLDQDFIIADDRHKENASRKDRDLYVYFKTKDGSWSQPINMGQEVNSSFNETVPSLSPDGKYLFFSRYNEKNGLSNLYWVNASVIEDLRPRQ</sequence>
<reference evidence="2" key="1">
    <citation type="submission" date="2023-04" db="EMBL/GenBank/DDBJ databases">
        <title>Complete genome sequence of Temperatibacter marinus.</title>
        <authorList>
            <person name="Rong J.-C."/>
            <person name="Yi M.-L."/>
            <person name="Zhao Q."/>
        </authorList>
    </citation>
    <scope>NUCLEOTIDE SEQUENCE</scope>
    <source>
        <strain evidence="2">NBRC 110045</strain>
    </source>
</reference>
<evidence type="ECO:0000256" key="1">
    <source>
        <dbReference type="SAM" id="SignalP"/>
    </source>
</evidence>
<dbReference type="KEGG" id="tmk:QGN29_09530"/>
<dbReference type="AlphaFoldDB" id="A0AA52H8T3"/>
<name>A0AA52H8T3_9PROT</name>
<evidence type="ECO:0000313" key="3">
    <source>
        <dbReference type="Proteomes" id="UP001268683"/>
    </source>
</evidence>
<protein>
    <recommendedName>
        <fullName evidence="4">WD40-like Beta Propeller Repeat</fullName>
    </recommendedName>
</protein>
<proteinExistence type="predicted"/>
<organism evidence="2 3">
    <name type="scientific">Temperatibacter marinus</name>
    <dbReference type="NCBI Taxonomy" id="1456591"/>
    <lineage>
        <taxon>Bacteria</taxon>
        <taxon>Pseudomonadati</taxon>
        <taxon>Pseudomonadota</taxon>
        <taxon>Alphaproteobacteria</taxon>
        <taxon>Kordiimonadales</taxon>
        <taxon>Temperatibacteraceae</taxon>
        <taxon>Temperatibacter</taxon>
    </lineage>
</organism>